<keyword evidence="5" id="KW-1185">Reference proteome</keyword>
<dbReference type="EMBL" id="AGCU01116206">
    <property type="status" value="NOT_ANNOTATED_CDS"/>
    <property type="molecule type" value="Genomic_DNA"/>
</dbReference>
<organism evidence="4 5">
    <name type="scientific">Pelodiscus sinensis</name>
    <name type="common">Chinese softshell turtle</name>
    <name type="synonym">Trionyx sinensis</name>
    <dbReference type="NCBI Taxonomy" id="13735"/>
    <lineage>
        <taxon>Eukaryota</taxon>
        <taxon>Metazoa</taxon>
        <taxon>Chordata</taxon>
        <taxon>Craniata</taxon>
        <taxon>Vertebrata</taxon>
        <taxon>Euteleostomi</taxon>
        <taxon>Archelosauria</taxon>
        <taxon>Testudinata</taxon>
        <taxon>Testudines</taxon>
        <taxon>Cryptodira</taxon>
        <taxon>Trionychia</taxon>
        <taxon>Trionychidae</taxon>
        <taxon>Pelodiscus</taxon>
    </lineage>
</organism>
<dbReference type="GO" id="GO:0051126">
    <property type="term" value="P:negative regulation of actin nucleation"/>
    <property type="evidence" value="ECO:0007669"/>
    <property type="project" value="InterPro"/>
</dbReference>
<evidence type="ECO:0000256" key="1">
    <source>
        <dbReference type="ARBA" id="ARBA00008453"/>
    </source>
</evidence>
<evidence type="ECO:0000313" key="5">
    <source>
        <dbReference type="Proteomes" id="UP000007267"/>
    </source>
</evidence>
<feature type="compositionally biased region" description="Gly residues" evidence="3">
    <location>
        <begin position="160"/>
        <end position="171"/>
    </location>
</feature>
<evidence type="ECO:0000256" key="3">
    <source>
        <dbReference type="SAM" id="MobiDB-lite"/>
    </source>
</evidence>
<dbReference type="GeneTree" id="ENSGT00530000064251"/>
<dbReference type="InterPro" id="IPR018889">
    <property type="entry name" value="Arpin"/>
</dbReference>
<dbReference type="Ensembl" id="ENSPSIT00000014758.1">
    <property type="protein sequence ID" value="ENSPSIP00000014689.1"/>
    <property type="gene ID" value="ENSPSIG00000013155.1"/>
</dbReference>
<dbReference type="Proteomes" id="UP000007267">
    <property type="component" value="Unassembled WGS sequence"/>
</dbReference>
<reference evidence="5" key="2">
    <citation type="journal article" date="2013" name="Nat. Genet.">
        <title>The draft genomes of soft-shell turtle and green sea turtle yield insights into the development and evolution of the turtle-specific body plan.</title>
        <authorList>
            <person name="Wang Z."/>
            <person name="Pascual-Anaya J."/>
            <person name="Zadissa A."/>
            <person name="Li W."/>
            <person name="Niimura Y."/>
            <person name="Huang Z."/>
            <person name="Li C."/>
            <person name="White S."/>
            <person name="Xiong Z."/>
            <person name="Fang D."/>
            <person name="Wang B."/>
            <person name="Ming Y."/>
            <person name="Chen Y."/>
            <person name="Zheng Y."/>
            <person name="Kuraku S."/>
            <person name="Pignatelli M."/>
            <person name="Herrero J."/>
            <person name="Beal K."/>
            <person name="Nozawa M."/>
            <person name="Li Q."/>
            <person name="Wang J."/>
            <person name="Zhang H."/>
            <person name="Yu L."/>
            <person name="Shigenobu S."/>
            <person name="Wang J."/>
            <person name="Liu J."/>
            <person name="Flicek P."/>
            <person name="Searle S."/>
            <person name="Wang J."/>
            <person name="Kuratani S."/>
            <person name="Yin Y."/>
            <person name="Aken B."/>
            <person name="Zhang G."/>
            <person name="Irie N."/>
        </authorList>
    </citation>
    <scope>NUCLEOTIDE SEQUENCE [LARGE SCALE GENOMIC DNA]</scope>
    <source>
        <strain evidence="5">Daiwa-1</strain>
    </source>
</reference>
<sequence>GNTGFLLSSFRVEARGDPDRLSPEELKGLLNKPELLSVTERHTPSQAVAFWLPEAELEALELELGTEIRLKTRGDSPFILSLAKLQAGTVTHCHVVGDGQAGASWTEHVLAHRAQGGPGPEPRGQGDGDATSSGTDRRGLPGQSTSWLTGPKGGPALSPGGRGTGRGGPNG</sequence>
<name>K7G328_PELSI</name>
<dbReference type="PANTHER" id="PTHR31199:SF1">
    <property type="entry name" value="ARPIN"/>
    <property type="match status" value="1"/>
</dbReference>
<feature type="region of interest" description="Disordered" evidence="3">
    <location>
        <begin position="113"/>
        <end position="171"/>
    </location>
</feature>
<dbReference type="AlphaFoldDB" id="K7G328"/>
<dbReference type="HOGENOM" id="CLU_106544_1_0_1"/>
<evidence type="ECO:0000256" key="2">
    <source>
        <dbReference type="ARBA" id="ARBA00019314"/>
    </source>
</evidence>
<dbReference type="OMA" id="AFWILEG"/>
<evidence type="ECO:0000313" key="4">
    <source>
        <dbReference type="Ensembl" id="ENSPSIP00000014689.1"/>
    </source>
</evidence>
<reference evidence="4" key="3">
    <citation type="submission" date="2025-08" db="UniProtKB">
        <authorList>
            <consortium name="Ensembl"/>
        </authorList>
    </citation>
    <scope>IDENTIFICATION</scope>
</reference>
<dbReference type="Pfam" id="PF10574">
    <property type="entry name" value="UPF0552"/>
    <property type="match status" value="1"/>
</dbReference>
<dbReference type="STRING" id="13735.ENSPSIP00000014689"/>
<dbReference type="eggNOG" id="ENOG502R4IG">
    <property type="taxonomic scope" value="Eukaryota"/>
</dbReference>
<comment type="similarity">
    <text evidence="1">Belongs to the Arpin family.</text>
</comment>
<reference evidence="4" key="4">
    <citation type="submission" date="2025-09" db="UniProtKB">
        <authorList>
            <consortium name="Ensembl"/>
        </authorList>
    </citation>
    <scope>IDENTIFICATION</scope>
</reference>
<reference evidence="5" key="1">
    <citation type="submission" date="2011-10" db="EMBL/GenBank/DDBJ databases">
        <authorList>
            <consortium name="Soft-shell Turtle Genome Consortium"/>
        </authorList>
    </citation>
    <scope>NUCLEOTIDE SEQUENCE [LARGE SCALE GENOMIC DNA]</scope>
    <source>
        <strain evidence="5">Daiwa-1</strain>
    </source>
</reference>
<dbReference type="PANTHER" id="PTHR31199">
    <property type="entry name" value="ARPIN"/>
    <property type="match status" value="1"/>
</dbReference>
<proteinExistence type="inferred from homology"/>
<protein>
    <recommendedName>
        <fullName evidence="2">Arpin</fullName>
    </recommendedName>
</protein>
<accession>K7G328</accession>